<organism evidence="8 9">
    <name type="scientific">Halocaridina rubra</name>
    <name type="common">Hawaiian red shrimp</name>
    <dbReference type="NCBI Taxonomy" id="373956"/>
    <lineage>
        <taxon>Eukaryota</taxon>
        <taxon>Metazoa</taxon>
        <taxon>Ecdysozoa</taxon>
        <taxon>Arthropoda</taxon>
        <taxon>Crustacea</taxon>
        <taxon>Multicrustacea</taxon>
        <taxon>Malacostraca</taxon>
        <taxon>Eumalacostraca</taxon>
        <taxon>Eucarida</taxon>
        <taxon>Decapoda</taxon>
        <taxon>Pleocyemata</taxon>
        <taxon>Caridea</taxon>
        <taxon>Atyoidea</taxon>
        <taxon>Atyidae</taxon>
        <taxon>Halocaridina</taxon>
    </lineage>
</organism>
<dbReference type="InterPro" id="IPR052192">
    <property type="entry name" value="Insect_Ionotropic_Sensory_Rcpt"/>
</dbReference>
<dbReference type="GO" id="GO:0005886">
    <property type="term" value="C:plasma membrane"/>
    <property type="evidence" value="ECO:0007669"/>
    <property type="project" value="UniProtKB-SubCell"/>
</dbReference>
<dbReference type="Proteomes" id="UP001381693">
    <property type="component" value="Unassembled WGS sequence"/>
</dbReference>
<keyword evidence="4" id="KW-1133">Transmembrane helix</keyword>
<dbReference type="Gene3D" id="3.40.190.10">
    <property type="entry name" value="Periplasmic binding protein-like II"/>
    <property type="match status" value="1"/>
</dbReference>
<keyword evidence="2" id="KW-1003">Cell membrane</keyword>
<evidence type="ECO:0000256" key="2">
    <source>
        <dbReference type="ARBA" id="ARBA00022475"/>
    </source>
</evidence>
<evidence type="ECO:0000256" key="5">
    <source>
        <dbReference type="ARBA" id="ARBA00023136"/>
    </source>
</evidence>
<gene>
    <name evidence="8" type="ORF">SK128_020004</name>
</gene>
<comment type="subcellular location">
    <subcellularLocation>
        <location evidence="1">Cell membrane</location>
        <topology evidence="1">Multi-pass membrane protein</topology>
    </subcellularLocation>
</comment>
<comment type="caution">
    <text evidence="8">The sequence shown here is derived from an EMBL/GenBank/DDBJ whole genome shotgun (WGS) entry which is preliminary data.</text>
</comment>
<protein>
    <submittedName>
        <fullName evidence="8">Uncharacterized protein</fullName>
    </submittedName>
</protein>
<dbReference type="PANTHER" id="PTHR42643:SF24">
    <property type="entry name" value="IONOTROPIC RECEPTOR 60A"/>
    <property type="match status" value="1"/>
</dbReference>
<dbReference type="EMBL" id="JAXCGZ010017601">
    <property type="protein sequence ID" value="KAK7067902.1"/>
    <property type="molecule type" value="Genomic_DNA"/>
</dbReference>
<accession>A0AAN8WKJ7</accession>
<evidence type="ECO:0000313" key="9">
    <source>
        <dbReference type="Proteomes" id="UP001381693"/>
    </source>
</evidence>
<evidence type="ECO:0000256" key="4">
    <source>
        <dbReference type="ARBA" id="ARBA00022989"/>
    </source>
</evidence>
<dbReference type="AlphaFoldDB" id="A0AAN8WKJ7"/>
<evidence type="ECO:0000256" key="7">
    <source>
        <dbReference type="ARBA" id="ARBA00023180"/>
    </source>
</evidence>
<evidence type="ECO:0000256" key="6">
    <source>
        <dbReference type="ARBA" id="ARBA00023170"/>
    </source>
</evidence>
<keyword evidence="9" id="KW-1185">Reference proteome</keyword>
<keyword evidence="5" id="KW-0472">Membrane</keyword>
<dbReference type="SUPFAM" id="SSF53850">
    <property type="entry name" value="Periplasmic binding protein-like II"/>
    <property type="match status" value="1"/>
</dbReference>
<evidence type="ECO:0000256" key="3">
    <source>
        <dbReference type="ARBA" id="ARBA00022692"/>
    </source>
</evidence>
<reference evidence="8 9" key="1">
    <citation type="submission" date="2023-11" db="EMBL/GenBank/DDBJ databases">
        <title>Halocaridina rubra genome assembly.</title>
        <authorList>
            <person name="Smith C."/>
        </authorList>
    </citation>
    <scope>NUCLEOTIDE SEQUENCE [LARGE SCALE GENOMIC DNA]</scope>
    <source>
        <strain evidence="8">EP-1</strain>
        <tissue evidence="8">Whole</tissue>
    </source>
</reference>
<keyword evidence="7" id="KW-0325">Glycoprotein</keyword>
<evidence type="ECO:0000313" key="8">
    <source>
        <dbReference type="EMBL" id="KAK7067902.1"/>
    </source>
</evidence>
<name>A0AAN8WKJ7_HALRR</name>
<keyword evidence="3" id="KW-0812">Transmembrane</keyword>
<dbReference type="PANTHER" id="PTHR42643">
    <property type="entry name" value="IONOTROPIC RECEPTOR 20A-RELATED"/>
    <property type="match status" value="1"/>
</dbReference>
<evidence type="ECO:0000256" key="1">
    <source>
        <dbReference type="ARBA" id="ARBA00004651"/>
    </source>
</evidence>
<sequence length="283" mass="32100">MDFLEEREKTSWDWQGRYLVISLSSKKAIKTLSHTYKIRRTPNVLFLIPGRQSKGASLYTHNLYGSPRIELLATLENTKDFPKSWENSRIEGNLPIFPKQLRNLHGEEVRVVSFNHPPTMFAKDHNNGSLTTLAGVDYWFIQSLGKALNFRPVFISTGPAQWGIILDNGTYTGIVGKRILGVHSEVYTIMKGQVQRGIGDIGVADLFITYTRAQYVAFTVPYTFSSACLLTPAPKELPRWMSIFYPFSLPVWIITIESYRTDAISLTGDQTPENTNLLKVKPH</sequence>
<keyword evidence="6" id="KW-0675">Receptor</keyword>
<proteinExistence type="predicted"/>